<feature type="transmembrane region" description="Helical" evidence="7">
    <location>
        <begin position="160"/>
        <end position="182"/>
    </location>
</feature>
<dbReference type="GO" id="GO:0022857">
    <property type="term" value="F:transmembrane transporter activity"/>
    <property type="evidence" value="ECO:0007669"/>
    <property type="project" value="InterPro"/>
</dbReference>
<dbReference type="GO" id="GO:0016020">
    <property type="term" value="C:membrane"/>
    <property type="evidence" value="ECO:0007669"/>
    <property type="project" value="TreeGrafter"/>
</dbReference>
<keyword evidence="3" id="KW-0813">Transport</keyword>
<dbReference type="PANTHER" id="PTHR23514">
    <property type="entry name" value="BYPASS OF STOP CODON PROTEIN 6"/>
    <property type="match status" value="1"/>
</dbReference>
<dbReference type="Gene3D" id="1.20.1250.20">
    <property type="entry name" value="MFS general substrate transporter like domains"/>
    <property type="match status" value="2"/>
</dbReference>
<organism evidence="9 10">
    <name type="scientific">Atribacter laminatus</name>
    <dbReference type="NCBI Taxonomy" id="2847778"/>
    <lineage>
        <taxon>Bacteria</taxon>
        <taxon>Pseudomonadati</taxon>
        <taxon>Atribacterota</taxon>
        <taxon>Atribacteria</taxon>
        <taxon>Atribacterales</taxon>
        <taxon>Atribacteraceae</taxon>
        <taxon>Atribacter</taxon>
    </lineage>
</organism>
<feature type="transmembrane region" description="Helical" evidence="7">
    <location>
        <begin position="326"/>
        <end position="349"/>
    </location>
</feature>
<feature type="transmembrane region" description="Helical" evidence="7">
    <location>
        <begin position="12"/>
        <end position="32"/>
    </location>
</feature>
<reference evidence="9 10" key="1">
    <citation type="journal article" date="2021" name="Nat. Commun.">
        <title>Isolation of a member of the candidate phylum Atribacteria reveals a unique cell membrane structure.</title>
        <authorList>
            <person name="Taiki K."/>
            <person name="Nobu M.K."/>
            <person name="Kusada H."/>
            <person name="Meng X.-Y."/>
            <person name="Hosoki N."/>
            <person name="Uematsu K."/>
            <person name="Yoshioka H."/>
            <person name="Kamagata Y."/>
            <person name="Tamaki H."/>
        </authorList>
    </citation>
    <scope>NUCLEOTIDE SEQUENCE [LARGE SCALE GENOMIC DNA]</scope>
    <source>
        <strain evidence="9 10">RT761</strain>
    </source>
</reference>
<evidence type="ECO:0000256" key="2">
    <source>
        <dbReference type="ARBA" id="ARBA00008335"/>
    </source>
</evidence>
<dbReference type="PROSITE" id="PS50850">
    <property type="entry name" value="MFS"/>
    <property type="match status" value="1"/>
</dbReference>
<feature type="transmembrane region" description="Helical" evidence="7">
    <location>
        <begin position="95"/>
        <end position="118"/>
    </location>
</feature>
<feature type="transmembrane region" description="Helical" evidence="7">
    <location>
        <begin position="237"/>
        <end position="258"/>
    </location>
</feature>
<sequence>MTFTKTHFVGYLGFVSLGLANTIIGPAIPSLINEFGMSFSLVGALFFVQGVFYFISVLSSGVASDFFGKKPFLLIGATLMASGLIAFILGRNEIALFFSIALIGTGVGALDGGLNGLFIDISGDQKGIGLGLLHMCFGIGALSGPLIFTFASASLLNWRLAFLFTACLPILFFLLLFPIHLSKVGKEETMRFSDVTMLLKNRIIIQLLLLLFVYVGAEQVIAGWLPTYLINTRNVSHSIGSFTLSLFFIGLTIGRLLTGLISDKVGYSRTLVLLSLGSAVFFALVFTIQAINPVVIIFILLGFFLSGIYPTVMAQAGSIFPQYSGTISGVLTAAGGIGGMLMPLGMGLVSEYAGLQVGLFVPLISTIIMFFLSVLSFNYLKKRIQG</sequence>
<proteinExistence type="inferred from homology"/>
<dbReference type="InterPro" id="IPR036259">
    <property type="entry name" value="MFS_trans_sf"/>
</dbReference>
<dbReference type="RefSeq" id="WP_218113329.1">
    <property type="nucleotide sequence ID" value="NZ_CP065383.1"/>
</dbReference>
<feature type="transmembrane region" description="Helical" evidence="7">
    <location>
        <begin position="130"/>
        <end position="148"/>
    </location>
</feature>
<feature type="transmembrane region" description="Helical" evidence="7">
    <location>
        <begin position="294"/>
        <end position="314"/>
    </location>
</feature>
<keyword evidence="10" id="KW-1185">Reference proteome</keyword>
<dbReference type="SUPFAM" id="SSF103473">
    <property type="entry name" value="MFS general substrate transporter"/>
    <property type="match status" value="1"/>
</dbReference>
<dbReference type="Pfam" id="PF07690">
    <property type="entry name" value="MFS_1"/>
    <property type="match status" value="1"/>
</dbReference>
<dbReference type="PRINTS" id="PR01035">
    <property type="entry name" value="TCRTETA"/>
</dbReference>
<evidence type="ECO:0000256" key="5">
    <source>
        <dbReference type="ARBA" id="ARBA00022989"/>
    </source>
</evidence>
<evidence type="ECO:0000313" key="10">
    <source>
        <dbReference type="Proteomes" id="UP000594463"/>
    </source>
</evidence>
<dbReference type="PANTHER" id="PTHR23514:SF3">
    <property type="entry name" value="BYPASS OF STOP CODON PROTEIN 6"/>
    <property type="match status" value="1"/>
</dbReference>
<dbReference type="InterPro" id="IPR011701">
    <property type="entry name" value="MFS"/>
</dbReference>
<dbReference type="InterPro" id="IPR020846">
    <property type="entry name" value="MFS_dom"/>
</dbReference>
<evidence type="ECO:0000256" key="3">
    <source>
        <dbReference type="ARBA" id="ARBA00022448"/>
    </source>
</evidence>
<keyword evidence="4 7" id="KW-0812">Transmembrane</keyword>
<accession>A0A7T1ALK1</accession>
<protein>
    <submittedName>
        <fullName evidence="9">Glucose/mannose transporter GlcP</fullName>
    </submittedName>
</protein>
<comment type="similarity">
    <text evidence="2">Belongs to the major facilitator superfamily.</text>
</comment>
<feature type="transmembrane region" description="Helical" evidence="7">
    <location>
        <begin position="355"/>
        <end position="380"/>
    </location>
</feature>
<dbReference type="KEGG" id="alam:RT761_01386"/>
<gene>
    <name evidence="9" type="primary">glcP</name>
    <name evidence="9" type="ORF">RT761_01386</name>
</gene>
<dbReference type="EMBL" id="CP065383">
    <property type="protein sequence ID" value="QPM68172.1"/>
    <property type="molecule type" value="Genomic_DNA"/>
</dbReference>
<keyword evidence="6 7" id="KW-0472">Membrane</keyword>
<evidence type="ECO:0000256" key="4">
    <source>
        <dbReference type="ARBA" id="ARBA00022692"/>
    </source>
</evidence>
<evidence type="ECO:0000256" key="1">
    <source>
        <dbReference type="ARBA" id="ARBA00004127"/>
    </source>
</evidence>
<feature type="transmembrane region" description="Helical" evidence="7">
    <location>
        <begin position="71"/>
        <end position="89"/>
    </location>
</feature>
<dbReference type="GO" id="GO:0012505">
    <property type="term" value="C:endomembrane system"/>
    <property type="evidence" value="ECO:0007669"/>
    <property type="project" value="UniProtKB-SubCell"/>
</dbReference>
<evidence type="ECO:0000259" key="8">
    <source>
        <dbReference type="PROSITE" id="PS50850"/>
    </source>
</evidence>
<feature type="transmembrane region" description="Helical" evidence="7">
    <location>
        <begin position="38"/>
        <end position="59"/>
    </location>
</feature>
<evidence type="ECO:0000313" key="9">
    <source>
        <dbReference type="EMBL" id="QPM68172.1"/>
    </source>
</evidence>
<dbReference type="InterPro" id="IPR001958">
    <property type="entry name" value="Tet-R_TetA/multi-R_MdtG-like"/>
</dbReference>
<keyword evidence="5 7" id="KW-1133">Transmembrane helix</keyword>
<dbReference type="Proteomes" id="UP000594463">
    <property type="component" value="Chromosome"/>
</dbReference>
<feature type="transmembrane region" description="Helical" evidence="7">
    <location>
        <begin position="270"/>
        <end position="288"/>
    </location>
</feature>
<dbReference type="AlphaFoldDB" id="A0A7T1ALK1"/>
<evidence type="ECO:0000256" key="7">
    <source>
        <dbReference type="SAM" id="Phobius"/>
    </source>
</evidence>
<feature type="transmembrane region" description="Helical" evidence="7">
    <location>
        <begin position="203"/>
        <end position="225"/>
    </location>
</feature>
<name>A0A7T1ALK1_ATRLM</name>
<evidence type="ECO:0000256" key="6">
    <source>
        <dbReference type="ARBA" id="ARBA00023136"/>
    </source>
</evidence>
<comment type="subcellular location">
    <subcellularLocation>
        <location evidence="1">Endomembrane system</location>
        <topology evidence="1">Multi-pass membrane protein</topology>
    </subcellularLocation>
</comment>
<feature type="domain" description="Major facilitator superfamily (MFS) profile" evidence="8">
    <location>
        <begin position="6"/>
        <end position="382"/>
    </location>
</feature>
<dbReference type="InterPro" id="IPR051788">
    <property type="entry name" value="MFS_Transporter"/>
</dbReference>